<accession>A0A7J7NLH0</accession>
<protein>
    <submittedName>
        <fullName evidence="1">Uncharacterized protein</fullName>
    </submittedName>
</protein>
<sequence>MKFTGGLSESIRRKLKLLIVANIEDATVKAISIEGKYLKSNKEDDKIKSGYKLSWKNEHKGEAKGEGSSSKEFYCNHCGLRKALKGKPIPKTLIEGIATQKADDNEEEDWEDLDSRATNGIRLYLAKNILANVVREKTTKGLWEKLESLYQAKSLSNRLYFKVWLYTPKMNKGTSVGDYLGSLNGIVSELESIRVKVEDEDKRDNIFVVLVGGVFIASECCLGLTYHGKALDTWAVGVTLYHMLVGQYPFLGHILQDTYDMVFLY</sequence>
<dbReference type="Proteomes" id="UP000541444">
    <property type="component" value="Unassembled WGS sequence"/>
</dbReference>
<dbReference type="SUPFAM" id="SSF56112">
    <property type="entry name" value="Protein kinase-like (PK-like)"/>
    <property type="match status" value="1"/>
</dbReference>
<evidence type="ECO:0000313" key="1">
    <source>
        <dbReference type="EMBL" id="KAF6167943.1"/>
    </source>
</evidence>
<dbReference type="InterPro" id="IPR011009">
    <property type="entry name" value="Kinase-like_dom_sf"/>
</dbReference>
<keyword evidence="2" id="KW-1185">Reference proteome</keyword>
<reference evidence="1 2" key="1">
    <citation type="journal article" date="2020" name="IScience">
        <title>Genome Sequencing of the Endangered Kingdonia uniflora (Circaeasteraceae, Ranunculales) Reveals Potential Mechanisms of Evolutionary Specialization.</title>
        <authorList>
            <person name="Sun Y."/>
            <person name="Deng T."/>
            <person name="Zhang A."/>
            <person name="Moore M.J."/>
            <person name="Landis J.B."/>
            <person name="Lin N."/>
            <person name="Zhang H."/>
            <person name="Zhang X."/>
            <person name="Huang J."/>
            <person name="Zhang X."/>
            <person name="Sun H."/>
            <person name="Wang H."/>
        </authorList>
    </citation>
    <scope>NUCLEOTIDE SEQUENCE [LARGE SCALE GENOMIC DNA]</scope>
    <source>
        <strain evidence="1">TB1705</strain>
        <tissue evidence="1">Leaf</tissue>
    </source>
</reference>
<organism evidence="1 2">
    <name type="scientific">Kingdonia uniflora</name>
    <dbReference type="NCBI Taxonomy" id="39325"/>
    <lineage>
        <taxon>Eukaryota</taxon>
        <taxon>Viridiplantae</taxon>
        <taxon>Streptophyta</taxon>
        <taxon>Embryophyta</taxon>
        <taxon>Tracheophyta</taxon>
        <taxon>Spermatophyta</taxon>
        <taxon>Magnoliopsida</taxon>
        <taxon>Ranunculales</taxon>
        <taxon>Circaeasteraceae</taxon>
        <taxon>Kingdonia</taxon>
    </lineage>
</organism>
<dbReference type="Pfam" id="PF14223">
    <property type="entry name" value="Retrotran_gag_2"/>
    <property type="match status" value="1"/>
</dbReference>
<gene>
    <name evidence="1" type="ORF">GIB67_027721</name>
</gene>
<dbReference type="AlphaFoldDB" id="A0A7J7NLH0"/>
<dbReference type="Gene3D" id="1.10.510.10">
    <property type="entry name" value="Transferase(Phosphotransferase) domain 1"/>
    <property type="match status" value="1"/>
</dbReference>
<proteinExistence type="predicted"/>
<evidence type="ECO:0000313" key="2">
    <source>
        <dbReference type="Proteomes" id="UP000541444"/>
    </source>
</evidence>
<dbReference type="OrthoDB" id="68483at2759"/>
<comment type="caution">
    <text evidence="1">The sequence shown here is derived from an EMBL/GenBank/DDBJ whole genome shotgun (WGS) entry which is preliminary data.</text>
</comment>
<name>A0A7J7NLH0_9MAGN</name>
<dbReference type="EMBL" id="JACGCM010000715">
    <property type="protein sequence ID" value="KAF6167943.1"/>
    <property type="molecule type" value="Genomic_DNA"/>
</dbReference>